<evidence type="ECO:0000256" key="1">
    <source>
        <dbReference type="SAM" id="Coils"/>
    </source>
</evidence>
<keyword evidence="1" id="KW-0175">Coiled coil</keyword>
<evidence type="ECO:0000313" key="3">
    <source>
        <dbReference type="Proteomes" id="UP000284842"/>
    </source>
</evidence>
<feature type="coiled-coil region" evidence="1">
    <location>
        <begin position="110"/>
        <end position="163"/>
    </location>
</feature>
<reference evidence="2 3" key="1">
    <citation type="journal article" date="2018" name="Evol. Lett.">
        <title>Horizontal gene cluster transfer increased hallucinogenic mushroom diversity.</title>
        <authorList>
            <person name="Reynolds H.T."/>
            <person name="Vijayakumar V."/>
            <person name="Gluck-Thaler E."/>
            <person name="Korotkin H.B."/>
            <person name="Matheny P.B."/>
            <person name="Slot J.C."/>
        </authorList>
    </citation>
    <scope>NUCLEOTIDE SEQUENCE [LARGE SCALE GENOMIC DNA]</scope>
    <source>
        <strain evidence="2 3">2629</strain>
    </source>
</reference>
<gene>
    <name evidence="2" type="ORF">CVT24_000606</name>
</gene>
<comment type="caution">
    <text evidence="2">The sequence shown here is derived from an EMBL/GenBank/DDBJ whole genome shotgun (WGS) entry which is preliminary data.</text>
</comment>
<proteinExistence type="predicted"/>
<protein>
    <submittedName>
        <fullName evidence="2">Uncharacterized protein</fullName>
    </submittedName>
</protein>
<dbReference type="Proteomes" id="UP000284842">
    <property type="component" value="Unassembled WGS sequence"/>
</dbReference>
<keyword evidence="3" id="KW-1185">Reference proteome</keyword>
<dbReference type="InParanoid" id="A0A409YT86"/>
<organism evidence="2 3">
    <name type="scientific">Panaeolus cyanescens</name>
    <dbReference type="NCBI Taxonomy" id="181874"/>
    <lineage>
        <taxon>Eukaryota</taxon>
        <taxon>Fungi</taxon>
        <taxon>Dikarya</taxon>
        <taxon>Basidiomycota</taxon>
        <taxon>Agaricomycotina</taxon>
        <taxon>Agaricomycetes</taxon>
        <taxon>Agaricomycetidae</taxon>
        <taxon>Agaricales</taxon>
        <taxon>Agaricineae</taxon>
        <taxon>Galeropsidaceae</taxon>
        <taxon>Panaeolus</taxon>
    </lineage>
</organism>
<sequence length="552" mass="62685">MVEMLKLLGSVTSETPSGLYVVTTMWDRLCNENAQVKAETRLAQLNDEIWKDLTKHKTSLVKFLNTHESALDVLSILFTSANYVAEDSTMIPGYKGPEFMSSESLNTHLYRDLVDRILNLQQQKRSLEGELGLPETQKSQELKMDVQQRLQNTDRLLTKFEKQLIGFGDPPKGFERANKVPSGLYVVRYCGIEQPTKAQRKDTAGARGLRRRPPDAVLAVWTVRCAPGHDPHATHLQPNKPLSQEIALPEPNPKIFKNFRPHNVPAGLPIQQAPELTGCDYITFQDRRGPSSIGELKCRRRSPEEKDGSKPWLSVKDPDNDSKMVKLDLVKVYPGEILDCGGSDREVAQLKTVDCKPRLRLLWELEALMANGLLDKWEYKSLIPETIRHPTLTRGQRVGNVYIHYRNLHGVPLRGILHKPDLIWALKYRRMPLAERLALIDQLQSALCNAMEANSNSNPLALYNPGLNLGNVYFNLDGPQPVVQLPEWGWSQHRVAQKKDNDLWVVDRRYTCKPPPGTKIFDNRIQKDVHNIFAYFSALAHQPHGGLGEDQW</sequence>
<dbReference type="EMBL" id="NHTK01000690">
    <property type="protein sequence ID" value="PPR06237.1"/>
    <property type="molecule type" value="Genomic_DNA"/>
</dbReference>
<accession>A0A409YT86</accession>
<evidence type="ECO:0000313" key="2">
    <source>
        <dbReference type="EMBL" id="PPR06237.1"/>
    </source>
</evidence>
<name>A0A409YT86_9AGAR</name>
<dbReference type="AlphaFoldDB" id="A0A409YT86"/>